<organism evidence="4">
    <name type="scientific">Chromera velia CCMP2878</name>
    <dbReference type="NCBI Taxonomy" id="1169474"/>
    <lineage>
        <taxon>Eukaryota</taxon>
        <taxon>Sar</taxon>
        <taxon>Alveolata</taxon>
        <taxon>Colpodellida</taxon>
        <taxon>Chromeraceae</taxon>
        <taxon>Chromera</taxon>
    </lineage>
</organism>
<dbReference type="GO" id="GO:0008017">
    <property type="term" value="F:microtubule binding"/>
    <property type="evidence" value="ECO:0007669"/>
    <property type="project" value="TreeGrafter"/>
</dbReference>
<dbReference type="PROSITE" id="PS50021">
    <property type="entry name" value="CH"/>
    <property type="match status" value="1"/>
</dbReference>
<dbReference type="AlphaFoldDB" id="A0A0G4HKN3"/>
<evidence type="ECO:0000256" key="2">
    <source>
        <dbReference type="SAM" id="MobiDB-lite"/>
    </source>
</evidence>
<feature type="compositionally biased region" description="Polar residues" evidence="2">
    <location>
        <begin position="131"/>
        <end position="147"/>
    </location>
</feature>
<name>A0A0G4HKN3_9ALVE</name>
<evidence type="ECO:0000313" key="4">
    <source>
        <dbReference type="EMBL" id="CEM44643.1"/>
    </source>
</evidence>
<keyword evidence="1" id="KW-0175">Coiled coil</keyword>
<dbReference type="PANTHER" id="PTHR12509:SF9">
    <property type="entry name" value="SPERM FLAGELLAR PROTEIN 1 ISOFORM X1"/>
    <property type="match status" value="1"/>
</dbReference>
<dbReference type="PANTHER" id="PTHR12509">
    <property type="entry name" value="SPERMATOGENESIS-ASSOCIATED 4-RELATED"/>
    <property type="match status" value="1"/>
</dbReference>
<reference evidence="4" key="1">
    <citation type="submission" date="2014-11" db="EMBL/GenBank/DDBJ databases">
        <authorList>
            <person name="Otto D Thomas"/>
            <person name="Naeem Raeece"/>
        </authorList>
    </citation>
    <scope>NUCLEOTIDE SEQUENCE</scope>
</reference>
<evidence type="ECO:0000259" key="3">
    <source>
        <dbReference type="PROSITE" id="PS50021"/>
    </source>
</evidence>
<protein>
    <recommendedName>
        <fullName evidence="3">Calponin-homology (CH) domain-containing protein</fullName>
    </recommendedName>
</protein>
<dbReference type="Gene3D" id="1.10.418.10">
    <property type="entry name" value="Calponin-like domain"/>
    <property type="match status" value="1"/>
</dbReference>
<feature type="coiled-coil region" evidence="1">
    <location>
        <begin position="196"/>
        <end position="237"/>
    </location>
</feature>
<dbReference type="InterPro" id="IPR036872">
    <property type="entry name" value="CH_dom_sf"/>
</dbReference>
<dbReference type="EMBL" id="CDMZ01002978">
    <property type="protein sequence ID" value="CEM44643.1"/>
    <property type="molecule type" value="Genomic_DNA"/>
</dbReference>
<dbReference type="InterPro" id="IPR001715">
    <property type="entry name" value="CH_dom"/>
</dbReference>
<dbReference type="GO" id="GO:0051493">
    <property type="term" value="P:regulation of cytoskeleton organization"/>
    <property type="evidence" value="ECO:0007669"/>
    <property type="project" value="TreeGrafter"/>
</dbReference>
<dbReference type="VEuPathDB" id="CryptoDB:Cvel_7238"/>
<feature type="region of interest" description="Disordered" evidence="2">
    <location>
        <begin position="129"/>
        <end position="186"/>
    </location>
</feature>
<sequence length="249" mass="28287">MASVIAAPPIDTSEESLQELYNWVDEIPLSRPKRNIARDFSDGVLMAEVVSHFFPRLVDLHNYSAANATAKKLDNWKIMNQKVFRRMGFQFHPSDIDDVINARPFAIERMLALVKEMVPRYREKLQRQLEQKASNLMESGKSESPTQMRPAGATRVNASAGPLRSLGTDAQRSRPMPNGGEGERAQLQREVDTEILIEKEQTIQELRETVQIMAEKLNKMEQLLKIKDGRIEALSQKLSRLQPQGSGEF</sequence>
<evidence type="ECO:0000256" key="1">
    <source>
        <dbReference type="SAM" id="Coils"/>
    </source>
</evidence>
<dbReference type="InterPro" id="IPR052111">
    <property type="entry name" value="Spermatogenesis_Ciliary_MAP"/>
</dbReference>
<dbReference type="GO" id="GO:0005930">
    <property type="term" value="C:axoneme"/>
    <property type="evidence" value="ECO:0007669"/>
    <property type="project" value="TreeGrafter"/>
</dbReference>
<dbReference type="PhylomeDB" id="A0A0G4HKN3"/>
<dbReference type="InterPro" id="IPR010441">
    <property type="entry name" value="CH_2"/>
</dbReference>
<dbReference type="Pfam" id="PF06294">
    <property type="entry name" value="CH_2"/>
    <property type="match status" value="1"/>
</dbReference>
<dbReference type="SUPFAM" id="SSF47576">
    <property type="entry name" value="Calponin-homology domain, CH-domain"/>
    <property type="match status" value="1"/>
</dbReference>
<accession>A0A0G4HKN3</accession>
<feature type="domain" description="Calponin-homology (CH)" evidence="3">
    <location>
        <begin position="14"/>
        <end position="122"/>
    </location>
</feature>
<gene>
    <name evidence="4" type="ORF">Cvel_7238</name>
</gene>
<dbReference type="FunFam" id="1.10.418.10:FF:000059">
    <property type="entry name" value="RIKEN cDNA 6430531B16 gene"/>
    <property type="match status" value="1"/>
</dbReference>
<proteinExistence type="predicted"/>